<feature type="domain" description="TIR" evidence="2">
    <location>
        <begin position="13"/>
        <end position="172"/>
    </location>
</feature>
<name>A0A392N1C0_9FABA</name>
<dbReference type="PROSITE" id="PS50104">
    <property type="entry name" value="TIR"/>
    <property type="match status" value="1"/>
</dbReference>
<dbReference type="FunFam" id="3.40.50.10140:FF:000007">
    <property type="entry name" value="Disease resistance protein (TIR-NBS-LRR class)"/>
    <property type="match status" value="1"/>
</dbReference>
<dbReference type="Gene3D" id="3.40.50.10140">
    <property type="entry name" value="Toll/interleukin-1 receptor homology (TIR) domain"/>
    <property type="match status" value="1"/>
</dbReference>
<evidence type="ECO:0000259" key="2">
    <source>
        <dbReference type="PROSITE" id="PS50104"/>
    </source>
</evidence>
<sequence>MFPSSSSSSNPRWIHDVFINFRGKDTRRNIVSHLVAALTNAGINTYIDGMLHTGSELSPQLSKAIENSHISILVFSKNYTESSWCLNELQKVMECHKTHGQVVVPVFYDVDPSVVRHQKGDFGHFLRDTAKRVYFRQGGEEKMEHVLSNWRTALTQAANLSGWDVRSSRYTL</sequence>
<dbReference type="AlphaFoldDB" id="A0A392N1C0"/>
<dbReference type="Proteomes" id="UP000265520">
    <property type="component" value="Unassembled WGS sequence"/>
</dbReference>
<proteinExistence type="predicted"/>
<dbReference type="SMART" id="SM00255">
    <property type="entry name" value="TIR"/>
    <property type="match status" value="1"/>
</dbReference>
<dbReference type="GO" id="GO:0007165">
    <property type="term" value="P:signal transduction"/>
    <property type="evidence" value="ECO:0007669"/>
    <property type="project" value="InterPro"/>
</dbReference>
<dbReference type="PANTHER" id="PTHR32009">
    <property type="entry name" value="TMV RESISTANCE PROTEIN N-LIKE"/>
    <property type="match status" value="1"/>
</dbReference>
<organism evidence="3 4">
    <name type="scientific">Trifolium medium</name>
    <dbReference type="NCBI Taxonomy" id="97028"/>
    <lineage>
        <taxon>Eukaryota</taxon>
        <taxon>Viridiplantae</taxon>
        <taxon>Streptophyta</taxon>
        <taxon>Embryophyta</taxon>
        <taxon>Tracheophyta</taxon>
        <taxon>Spermatophyta</taxon>
        <taxon>Magnoliopsida</taxon>
        <taxon>eudicotyledons</taxon>
        <taxon>Gunneridae</taxon>
        <taxon>Pentapetalae</taxon>
        <taxon>rosids</taxon>
        <taxon>fabids</taxon>
        <taxon>Fabales</taxon>
        <taxon>Fabaceae</taxon>
        <taxon>Papilionoideae</taxon>
        <taxon>50 kb inversion clade</taxon>
        <taxon>NPAAA clade</taxon>
        <taxon>Hologalegina</taxon>
        <taxon>IRL clade</taxon>
        <taxon>Trifolieae</taxon>
        <taxon>Trifolium</taxon>
    </lineage>
</organism>
<accession>A0A392N1C0</accession>
<dbReference type="InterPro" id="IPR000157">
    <property type="entry name" value="TIR_dom"/>
</dbReference>
<evidence type="ECO:0000313" key="4">
    <source>
        <dbReference type="Proteomes" id="UP000265520"/>
    </source>
</evidence>
<comment type="caution">
    <text evidence="3">The sequence shown here is derived from an EMBL/GenBank/DDBJ whole genome shotgun (WGS) entry which is preliminary data.</text>
</comment>
<keyword evidence="1" id="KW-0520">NAD</keyword>
<dbReference type="Pfam" id="PF01582">
    <property type="entry name" value="TIR"/>
    <property type="match status" value="1"/>
</dbReference>
<protein>
    <submittedName>
        <fullName evidence="3">TMV resistance protein N</fullName>
    </submittedName>
</protein>
<reference evidence="3 4" key="1">
    <citation type="journal article" date="2018" name="Front. Plant Sci.">
        <title>Red Clover (Trifolium pratense) and Zigzag Clover (T. medium) - A Picture of Genomic Similarities and Differences.</title>
        <authorList>
            <person name="Dluhosova J."/>
            <person name="Istvanek J."/>
            <person name="Nedelnik J."/>
            <person name="Repkova J."/>
        </authorList>
    </citation>
    <scope>NUCLEOTIDE SEQUENCE [LARGE SCALE GENOMIC DNA]</scope>
    <source>
        <strain evidence="4">cv. 10/8</strain>
        <tissue evidence="3">Leaf</tissue>
    </source>
</reference>
<evidence type="ECO:0000256" key="1">
    <source>
        <dbReference type="ARBA" id="ARBA00023027"/>
    </source>
</evidence>
<dbReference type="SUPFAM" id="SSF52200">
    <property type="entry name" value="Toll/Interleukin receptor TIR domain"/>
    <property type="match status" value="1"/>
</dbReference>
<dbReference type="EMBL" id="LXQA010025314">
    <property type="protein sequence ID" value="MCH93596.1"/>
    <property type="molecule type" value="Genomic_DNA"/>
</dbReference>
<evidence type="ECO:0000313" key="3">
    <source>
        <dbReference type="EMBL" id="MCH93596.1"/>
    </source>
</evidence>
<dbReference type="PANTHER" id="PTHR32009:SF160">
    <property type="entry name" value="DISEASE RESISTANCE PROTEIN (TIR-NBS-LRR CLASS)"/>
    <property type="match status" value="1"/>
</dbReference>
<keyword evidence="4" id="KW-1185">Reference proteome</keyword>
<dbReference type="InterPro" id="IPR035897">
    <property type="entry name" value="Toll_tir_struct_dom_sf"/>
</dbReference>